<gene>
    <name evidence="1" type="ORF">V6590_20530</name>
</gene>
<comment type="caution">
    <text evidence="1">The sequence shown here is derived from an EMBL/GenBank/DDBJ whole genome shotgun (WGS) entry which is preliminary data.</text>
</comment>
<dbReference type="Proteomes" id="UP001431963">
    <property type="component" value="Unassembled WGS sequence"/>
</dbReference>
<organism evidence="1 2">
    <name type="scientific">Gemmobacter denitrificans</name>
    <dbReference type="NCBI Taxonomy" id="3123040"/>
    <lineage>
        <taxon>Bacteria</taxon>
        <taxon>Pseudomonadati</taxon>
        <taxon>Pseudomonadota</taxon>
        <taxon>Alphaproteobacteria</taxon>
        <taxon>Rhodobacterales</taxon>
        <taxon>Paracoccaceae</taxon>
        <taxon>Gemmobacter</taxon>
    </lineage>
</organism>
<reference evidence="1" key="1">
    <citation type="submission" date="2024-02" db="EMBL/GenBank/DDBJ databases">
        <title>Genome sequences of strain Gemmobacter sp. JM10B15.</title>
        <authorList>
            <person name="Zhang M."/>
        </authorList>
    </citation>
    <scope>NUCLEOTIDE SEQUENCE</scope>
    <source>
        <strain evidence="1">JM10B15</strain>
    </source>
</reference>
<keyword evidence="2" id="KW-1185">Reference proteome</keyword>
<dbReference type="EMBL" id="JBALHR010000034">
    <property type="protein sequence ID" value="MEH7830539.1"/>
    <property type="molecule type" value="Genomic_DNA"/>
</dbReference>
<protein>
    <recommendedName>
        <fullName evidence="3">DUF1326 domain-containing protein</fullName>
    </recommendedName>
</protein>
<evidence type="ECO:0000313" key="1">
    <source>
        <dbReference type="EMBL" id="MEH7830539.1"/>
    </source>
</evidence>
<sequence>MQTSFMARHVATFVLGLPILALSLLARPVLAEDKILVADCTETGCRCSLSAVTLVEYETVVGSPAPPGAAEMVLVMEGTDFSWSRSSPDQIDAAHGGAGLCPIELFSVIPKDGTWRGTVRMQEITGCLPQVAEMVPQLVDGTQMHKQIVWGGKFHPSQFVMGDAPDRFLWTQRSPTQFDGVFPVPANDTLKISIITTATLTTSDRAEATVSLHLAAAQGANAAALAVLGMADCRANAIYDFERVGP</sequence>
<evidence type="ECO:0008006" key="3">
    <source>
        <dbReference type="Google" id="ProtNLM"/>
    </source>
</evidence>
<proteinExistence type="predicted"/>
<name>A0ABU8C0Q4_9RHOB</name>
<dbReference type="RefSeq" id="WP_335425578.1">
    <property type="nucleotide sequence ID" value="NZ_JBALHR010000034.1"/>
</dbReference>
<accession>A0ABU8C0Q4</accession>
<evidence type="ECO:0000313" key="2">
    <source>
        <dbReference type="Proteomes" id="UP001431963"/>
    </source>
</evidence>